<dbReference type="RefSeq" id="WP_012021151.1">
    <property type="nucleotide sequence ID" value="NZ_AP019770.1"/>
</dbReference>
<sequence length="84" mass="8658">MSGKSDEQEGWRVHRGLVNVSDTVIYVLGWVFLLVGLGVDALGVSAHSGSIVAAGIGLNWIGVILALGSGAIGNRKIPPGYGEE</sequence>
<accession>A0A088E7N8</accession>
<name>A0A088E7N8_9CREN</name>
<gene>
    <name evidence="2" type="ORF">HA72_1203</name>
    <name evidence="3" type="ORF">MsedA_1221</name>
    <name evidence="4" type="ORF">MsedB_1223</name>
    <name evidence="5" type="ORF">MsedC_1221</name>
    <name evidence="6" type="ORF">MsedD_1222</name>
    <name evidence="7" type="ORF">MsedE_1225</name>
</gene>
<keyword evidence="1" id="KW-0812">Transmembrane</keyword>
<dbReference type="Proteomes" id="UP000056255">
    <property type="component" value="Chromosome"/>
</dbReference>
<evidence type="ECO:0000313" key="5">
    <source>
        <dbReference type="EMBL" id="AKV78721.1"/>
    </source>
</evidence>
<dbReference type="Proteomes" id="UP000062475">
    <property type="component" value="Chromosome"/>
</dbReference>
<keyword evidence="1" id="KW-1133">Transmembrane helix</keyword>
<proteinExistence type="predicted"/>
<dbReference type="EMBL" id="CP012172">
    <property type="protein sequence ID" value="AKV74230.1"/>
    <property type="molecule type" value="Genomic_DNA"/>
</dbReference>
<protein>
    <submittedName>
        <fullName evidence="2">Uncharacterized protein</fullName>
    </submittedName>
</protein>
<dbReference type="OrthoDB" id="381151at2157"/>
<keyword evidence="1" id="KW-0472">Membrane</keyword>
<evidence type="ECO:0000313" key="10">
    <source>
        <dbReference type="Proteomes" id="UP000061362"/>
    </source>
</evidence>
<dbReference type="PATRIC" id="fig|43687.5.peg.1308"/>
<dbReference type="EMBL" id="CP012174">
    <property type="protein sequence ID" value="AKV78721.1"/>
    <property type="molecule type" value="Genomic_DNA"/>
</dbReference>
<evidence type="ECO:0000313" key="7">
    <source>
        <dbReference type="EMBL" id="AKV83207.1"/>
    </source>
</evidence>
<dbReference type="Proteomes" id="UP000062398">
    <property type="component" value="Chromosome"/>
</dbReference>
<evidence type="ECO:0000313" key="8">
    <source>
        <dbReference type="Proteomes" id="UP000029084"/>
    </source>
</evidence>
<dbReference type="AlphaFoldDB" id="A0A088E7N8"/>
<feature type="transmembrane region" description="Helical" evidence="1">
    <location>
        <begin position="51"/>
        <end position="72"/>
    </location>
</feature>
<dbReference type="EMBL" id="CP012173">
    <property type="protein sequence ID" value="AKV76469.1"/>
    <property type="molecule type" value="Genomic_DNA"/>
</dbReference>
<dbReference type="EMBL" id="CP008822">
    <property type="protein sequence ID" value="AIM27350.1"/>
    <property type="molecule type" value="Genomic_DNA"/>
</dbReference>
<reference evidence="2 8" key="1">
    <citation type="journal article" date="2014" name="J. Bacteriol.">
        <title>Role of an Archaeal PitA Transporter in the Copper and Arsenic Resistance of Metallosphaera sedula, an Extreme Thermoacidophile.</title>
        <authorList>
            <person name="McCarthy S."/>
            <person name="Ai C."/>
            <person name="Wheaton G."/>
            <person name="Tevatia R."/>
            <person name="Eckrich V."/>
            <person name="Kelly R."/>
            <person name="Blum P."/>
        </authorList>
    </citation>
    <scope>NUCLEOTIDE SEQUENCE [LARGE SCALE GENOMIC DNA]</scope>
    <source>
        <strain evidence="2 8">CuR1</strain>
    </source>
</reference>
<evidence type="ECO:0000313" key="11">
    <source>
        <dbReference type="Proteomes" id="UP000062398"/>
    </source>
</evidence>
<dbReference type="Proteomes" id="UP000068832">
    <property type="component" value="Chromosome"/>
</dbReference>
<evidence type="ECO:0000313" key="9">
    <source>
        <dbReference type="Proteomes" id="UP000056255"/>
    </source>
</evidence>
<dbReference type="Proteomes" id="UP000029084">
    <property type="component" value="Chromosome"/>
</dbReference>
<feature type="transmembrane region" description="Helical" evidence="1">
    <location>
        <begin position="24"/>
        <end position="44"/>
    </location>
</feature>
<evidence type="ECO:0000313" key="13">
    <source>
        <dbReference type="Proteomes" id="UP000068832"/>
    </source>
</evidence>
<organism evidence="2 8">
    <name type="scientific">Metallosphaera sedula</name>
    <dbReference type="NCBI Taxonomy" id="43687"/>
    <lineage>
        <taxon>Archaea</taxon>
        <taxon>Thermoproteota</taxon>
        <taxon>Thermoprotei</taxon>
        <taxon>Sulfolobales</taxon>
        <taxon>Sulfolobaceae</taxon>
        <taxon>Metallosphaera</taxon>
    </lineage>
</organism>
<evidence type="ECO:0000313" key="3">
    <source>
        <dbReference type="EMBL" id="AKV74230.1"/>
    </source>
</evidence>
<dbReference type="EMBL" id="CP012175">
    <property type="protein sequence ID" value="AKV80966.1"/>
    <property type="molecule type" value="Genomic_DNA"/>
</dbReference>
<evidence type="ECO:0000256" key="1">
    <source>
        <dbReference type="SAM" id="Phobius"/>
    </source>
</evidence>
<evidence type="ECO:0000313" key="6">
    <source>
        <dbReference type="EMBL" id="AKV80966.1"/>
    </source>
</evidence>
<evidence type="ECO:0000313" key="2">
    <source>
        <dbReference type="EMBL" id="AIM27350.1"/>
    </source>
</evidence>
<dbReference type="Proteomes" id="UP000061362">
    <property type="component" value="Chromosome"/>
</dbReference>
<reference evidence="7 9" key="3">
    <citation type="submission" date="2015-07" db="EMBL/GenBank/DDBJ databases">
        <title>Physiological, transcriptional responses and genome re-sequencing of acid resistant extremely thermoacidophilic Metallosphaera sedula SARC-M1.</title>
        <authorList>
            <person name="Ai C."/>
            <person name="McCarthy S."/>
            <person name="Eckrich V."/>
            <person name="Rudrappa D."/>
            <person name="Qiu G."/>
            <person name="Blum P."/>
        </authorList>
    </citation>
    <scope>NUCLEOTIDE SEQUENCE [LARGE SCALE GENOMIC DNA]</scope>
    <source>
        <strain evidence="7 9">SARC-M1</strain>
    </source>
</reference>
<dbReference type="EMBL" id="CP012176">
    <property type="protein sequence ID" value="AKV83207.1"/>
    <property type="molecule type" value="Genomic_DNA"/>
</dbReference>
<dbReference type="GeneID" id="91755695"/>
<reference evidence="10 11" key="2">
    <citation type="journal article" date="2015" name="Genome Announc.">
        <title>Complete Genome Sequences of Evolved Arsenate-Resistant Metallosphaera sedula Strains.</title>
        <authorList>
            <person name="Ai C."/>
            <person name="McCarthy S."/>
            <person name="Schackwitz W."/>
            <person name="Martin J."/>
            <person name="Lipzen A."/>
            <person name="Blum P."/>
        </authorList>
    </citation>
    <scope>NUCLEOTIDE SEQUENCE [LARGE SCALE GENOMIC DNA]</scope>
    <source>
        <strain evidence="5 11">ARS120-1</strain>
        <strain evidence="6 10">ARS120-2</strain>
        <strain evidence="3 13">ARS50-1</strain>
        <strain evidence="4 12">ARS50-2</strain>
    </source>
</reference>
<evidence type="ECO:0000313" key="4">
    <source>
        <dbReference type="EMBL" id="AKV76469.1"/>
    </source>
</evidence>
<evidence type="ECO:0000313" key="12">
    <source>
        <dbReference type="Proteomes" id="UP000062475"/>
    </source>
</evidence>